<accession>A0A6A0H9M1</accession>
<name>A0A6A0H9M1_HYAAZ</name>
<evidence type="ECO:0000313" key="2">
    <source>
        <dbReference type="EMBL" id="KAA0201695.1"/>
    </source>
</evidence>
<dbReference type="Proteomes" id="UP000711488">
    <property type="component" value="Unassembled WGS sequence"/>
</dbReference>
<sequence length="274" mass="31077">MFHVCEKICLAAGSSILNRESESSRMRPLAKAVTKTIETVRNLLREQCLKSEQEFTEKIRESLKIFDLLFSEFELSYVSAMVPVKSPEEYEVLQCVVVLFSETVQRALLLALITQEQVDTCDPALMFTIPRLAIVAGLLFFPDGPLNLDHGSSRNLSHLFRPFKTHQGMKTLASSDFSFPEELAALEKSLCSLEEPQHSSLSLPENSTYSLPNYDDKRPEDRGPKEEVEIPVAFRNAAFTSSFIQNFLQRHPECRTLTAEDNLLPAQVRWLYIG</sequence>
<feature type="region of interest" description="Disordered" evidence="1">
    <location>
        <begin position="197"/>
        <end position="224"/>
    </location>
</feature>
<proteinExistence type="predicted"/>
<feature type="compositionally biased region" description="Basic and acidic residues" evidence="1">
    <location>
        <begin position="214"/>
        <end position="224"/>
    </location>
</feature>
<organism evidence="2">
    <name type="scientific">Hyalella azteca</name>
    <name type="common">Amphipod</name>
    <dbReference type="NCBI Taxonomy" id="294128"/>
    <lineage>
        <taxon>Eukaryota</taxon>
        <taxon>Metazoa</taxon>
        <taxon>Ecdysozoa</taxon>
        <taxon>Arthropoda</taxon>
        <taxon>Crustacea</taxon>
        <taxon>Multicrustacea</taxon>
        <taxon>Malacostraca</taxon>
        <taxon>Eumalacostraca</taxon>
        <taxon>Peracarida</taxon>
        <taxon>Amphipoda</taxon>
        <taxon>Senticaudata</taxon>
        <taxon>Talitrida</taxon>
        <taxon>Talitroidea</taxon>
        <taxon>Hyalellidae</taxon>
        <taxon>Hyalella</taxon>
    </lineage>
</organism>
<dbReference type="GO" id="GO:0031901">
    <property type="term" value="C:early endosome membrane"/>
    <property type="evidence" value="ECO:0007669"/>
    <property type="project" value="TreeGrafter"/>
</dbReference>
<evidence type="ECO:0000256" key="1">
    <source>
        <dbReference type="SAM" id="MobiDB-lite"/>
    </source>
</evidence>
<feature type="compositionally biased region" description="Polar residues" evidence="1">
    <location>
        <begin position="198"/>
        <end position="211"/>
    </location>
</feature>
<reference evidence="2" key="1">
    <citation type="submission" date="2014-08" db="EMBL/GenBank/DDBJ databases">
        <authorList>
            <person name="Murali S."/>
            <person name="Richards S."/>
            <person name="Bandaranaike D."/>
            <person name="Bellair M."/>
            <person name="Blankenburg K."/>
            <person name="Chao H."/>
            <person name="Dinh H."/>
            <person name="Doddapaneni H."/>
            <person name="Dugan-Rocha S."/>
            <person name="Elkadiri S."/>
            <person name="Gnanaolivu R."/>
            <person name="Hughes D."/>
            <person name="Lee S."/>
            <person name="Li M."/>
            <person name="Ming W."/>
            <person name="Munidasa M."/>
            <person name="Muniz J."/>
            <person name="Nguyen L."/>
            <person name="Osuji N."/>
            <person name="Pu L.-L."/>
            <person name="Puazo M."/>
            <person name="Skinner E."/>
            <person name="Qu C."/>
            <person name="Quiroz J."/>
            <person name="Raj R."/>
            <person name="Weissenberger G."/>
            <person name="Xin Y."/>
            <person name="Zou X."/>
            <person name="Han Y."/>
            <person name="Worley K."/>
            <person name="Muzny D."/>
            <person name="Gibbs R."/>
        </authorList>
    </citation>
    <scope>NUCLEOTIDE SEQUENCE</scope>
    <source>
        <strain evidence="2">HAZT.00-mixed</strain>
        <tissue evidence="2">Whole organism</tissue>
    </source>
</reference>
<dbReference type="PANTHER" id="PTHR46465:SF2">
    <property type="entry name" value="LATERAL SIGNALING TARGET PROTEIN 2 HOMOLOG"/>
    <property type="match status" value="1"/>
</dbReference>
<dbReference type="PANTHER" id="PTHR46465">
    <property type="entry name" value="LATERAL SIGNALING TARGET PROTEIN 2 HOMOLOG"/>
    <property type="match status" value="1"/>
</dbReference>
<reference evidence="2" key="2">
    <citation type="journal article" date="2018" name="Environ. Sci. Technol.">
        <title>The Toxicogenome of Hyalella azteca: A Model for Sediment Ecotoxicology and Evolutionary Toxicology.</title>
        <authorList>
            <person name="Poynton H.C."/>
            <person name="Hasenbein S."/>
            <person name="Benoit J.B."/>
            <person name="Sepulveda M.S."/>
            <person name="Poelchau M.F."/>
            <person name="Hughes D.S.T."/>
            <person name="Murali S.C."/>
            <person name="Chen S."/>
            <person name="Glastad K.M."/>
            <person name="Goodisman M.A.D."/>
            <person name="Werren J.H."/>
            <person name="Vineis J.H."/>
            <person name="Bowen J.L."/>
            <person name="Friedrich M."/>
            <person name="Jones J."/>
            <person name="Robertson H.M."/>
            <person name="Feyereisen R."/>
            <person name="Mechler-Hickson A."/>
            <person name="Mathers N."/>
            <person name="Lee C.E."/>
            <person name="Colbourne J.K."/>
            <person name="Biales A."/>
            <person name="Johnston J.S."/>
            <person name="Wellborn G.A."/>
            <person name="Rosendale A.J."/>
            <person name="Cridge A.G."/>
            <person name="Munoz-Torres M.C."/>
            <person name="Bain P.A."/>
            <person name="Manny A.R."/>
            <person name="Major K.M."/>
            <person name="Lambert F.N."/>
            <person name="Vulpe C.D."/>
            <person name="Tuck P."/>
            <person name="Blalock B.J."/>
            <person name="Lin Y.Y."/>
            <person name="Smith M.E."/>
            <person name="Ochoa-Acuna H."/>
            <person name="Chen M.M."/>
            <person name="Childers C.P."/>
            <person name="Qu J."/>
            <person name="Dugan S."/>
            <person name="Lee S.L."/>
            <person name="Chao H."/>
            <person name="Dinh H."/>
            <person name="Han Y."/>
            <person name="Doddapaneni H."/>
            <person name="Worley K.C."/>
            <person name="Muzny D.M."/>
            <person name="Gibbs R.A."/>
            <person name="Richards S."/>
        </authorList>
    </citation>
    <scope>NUCLEOTIDE SEQUENCE</scope>
    <source>
        <strain evidence="2">HAZT.00-mixed</strain>
        <tissue evidence="2">Whole organism</tissue>
    </source>
</reference>
<protein>
    <submittedName>
        <fullName evidence="2">Uncharacterized protein</fullName>
    </submittedName>
</protein>
<gene>
    <name evidence="2" type="ORF">HAZT_HAZT004449</name>
</gene>
<reference evidence="2" key="3">
    <citation type="submission" date="2019-06" db="EMBL/GenBank/DDBJ databases">
        <authorList>
            <person name="Poynton C."/>
            <person name="Hasenbein S."/>
            <person name="Benoit J.B."/>
            <person name="Sepulveda M.S."/>
            <person name="Poelchau M.F."/>
            <person name="Murali S.C."/>
            <person name="Chen S."/>
            <person name="Glastad K.M."/>
            <person name="Werren J.H."/>
            <person name="Vineis J.H."/>
            <person name="Bowen J.L."/>
            <person name="Friedrich M."/>
            <person name="Jones J."/>
            <person name="Robertson H.M."/>
            <person name="Feyereisen R."/>
            <person name="Mechler-Hickson A."/>
            <person name="Mathers N."/>
            <person name="Lee C.E."/>
            <person name="Colbourne J.K."/>
            <person name="Biales A."/>
            <person name="Johnston J.S."/>
            <person name="Wellborn G.A."/>
            <person name="Rosendale A.J."/>
            <person name="Cridge A.G."/>
            <person name="Munoz-Torres M.C."/>
            <person name="Bain P.A."/>
            <person name="Manny A.R."/>
            <person name="Major K.M."/>
            <person name="Lambert F.N."/>
            <person name="Vulpe C.D."/>
            <person name="Tuck P."/>
            <person name="Blalock B.J."/>
            <person name="Lin Y.-Y."/>
            <person name="Smith M.E."/>
            <person name="Ochoa-Acuna H."/>
            <person name="Chen M.-J.M."/>
            <person name="Childers C.P."/>
            <person name="Qu J."/>
            <person name="Dugan S."/>
            <person name="Lee S.L."/>
            <person name="Chao H."/>
            <person name="Dinh H."/>
            <person name="Han Y."/>
            <person name="Doddapaneni H."/>
            <person name="Worley K.C."/>
            <person name="Muzny D.M."/>
            <person name="Gibbs R.A."/>
            <person name="Richards S."/>
        </authorList>
    </citation>
    <scope>NUCLEOTIDE SEQUENCE</scope>
    <source>
        <strain evidence="2">HAZT.00-mixed</strain>
        <tissue evidence="2">Whole organism</tissue>
    </source>
</reference>
<comment type="caution">
    <text evidence="2">The sequence shown here is derived from an EMBL/GenBank/DDBJ whole genome shotgun (WGS) entry which is preliminary data.</text>
</comment>
<dbReference type="AlphaFoldDB" id="A0A6A0H9M1"/>
<dbReference type="InterPro" id="IPR051118">
    <property type="entry name" value="LST-2"/>
</dbReference>
<dbReference type="EMBL" id="JQDR03005139">
    <property type="protein sequence ID" value="KAA0201695.1"/>
    <property type="molecule type" value="Genomic_DNA"/>
</dbReference>